<evidence type="ECO:0000313" key="2">
    <source>
        <dbReference type="Proteomes" id="UP000044602"/>
    </source>
</evidence>
<protein>
    <submittedName>
        <fullName evidence="1">Uncharacterized protein</fullName>
    </submittedName>
</protein>
<reference evidence="1 2" key="1">
    <citation type="submission" date="2015-05" db="EMBL/GenBank/DDBJ databases">
        <authorList>
            <person name="Wang D.B."/>
            <person name="Wang M."/>
        </authorList>
    </citation>
    <scope>NUCLEOTIDE SEQUENCE [LARGE SCALE GENOMIC DNA]</scope>
    <source>
        <strain evidence="1">VL1</strain>
    </source>
</reference>
<sequence>YDVPHRVSCVNPILVRAAEGSTVSQSACWGSLGPFCSRDRQMSGYPTPSETGPGHIDVADRQQYPSYSIYYHALMPWRSLSWQTQSTTQSLACHHGCSQSWDHLPCVRRRPLHLLDIQLVGRPLSRDGRRTTRLLQRITHGCPTYSGSRSARRTQPRWPALMLLQPLHLRVSSVTVPVDVHLDRPVPWQALQVRR</sequence>
<feature type="non-terminal residue" evidence="1">
    <location>
        <position position="195"/>
    </location>
</feature>
<dbReference type="EMBL" id="CVQH01020307">
    <property type="protein sequence ID" value="CRK27101.1"/>
    <property type="molecule type" value="Genomic_DNA"/>
</dbReference>
<dbReference type="Proteomes" id="UP000044602">
    <property type="component" value="Unassembled WGS sequence"/>
</dbReference>
<organism evidence="1 2">
    <name type="scientific">Verticillium longisporum</name>
    <name type="common">Verticillium dahliae var. longisporum</name>
    <dbReference type="NCBI Taxonomy" id="100787"/>
    <lineage>
        <taxon>Eukaryota</taxon>
        <taxon>Fungi</taxon>
        <taxon>Dikarya</taxon>
        <taxon>Ascomycota</taxon>
        <taxon>Pezizomycotina</taxon>
        <taxon>Sordariomycetes</taxon>
        <taxon>Hypocreomycetidae</taxon>
        <taxon>Glomerellales</taxon>
        <taxon>Plectosphaerellaceae</taxon>
        <taxon>Verticillium</taxon>
    </lineage>
</organism>
<name>A0A0G4LYH5_VERLO</name>
<proteinExistence type="predicted"/>
<keyword evidence="2" id="KW-1185">Reference proteome</keyword>
<dbReference type="AlphaFoldDB" id="A0A0G4LYH5"/>
<feature type="non-terminal residue" evidence="1">
    <location>
        <position position="1"/>
    </location>
</feature>
<gene>
    <name evidence="1" type="ORF">BN1708_004323</name>
</gene>
<evidence type="ECO:0000313" key="1">
    <source>
        <dbReference type="EMBL" id="CRK27101.1"/>
    </source>
</evidence>
<accession>A0A0G4LYH5</accession>